<gene>
    <name evidence="2" type="primary">86</name>
    <name evidence="2" type="ORF">HCTV2_86</name>
</gene>
<name>R4TMA2_9CAUD</name>
<keyword evidence="3" id="KW-1185">Reference proteome</keyword>
<evidence type="ECO:0000256" key="1">
    <source>
        <dbReference type="SAM" id="MobiDB-lite"/>
    </source>
</evidence>
<dbReference type="Proteomes" id="UP000204143">
    <property type="component" value="Segment"/>
</dbReference>
<accession>R4TMA2</accession>
<feature type="region of interest" description="Disordered" evidence="1">
    <location>
        <begin position="157"/>
        <end position="186"/>
    </location>
</feature>
<reference evidence="2 3" key="1">
    <citation type="submission" date="2012-12" db="EMBL/GenBank/DDBJ databases">
        <authorList>
            <person name="Sencilo A."/>
            <person name="Jacobs-Sera D."/>
            <person name="Russell D.A."/>
            <person name="Ko C."/>
            <person name="Bowman C.A."/>
            <person name="Atanasova N."/>
            <person name="Osterlund E."/>
            <person name="Oksanen H.M."/>
            <person name="Bamford D.H."/>
            <person name="Hatfull G.F."/>
            <person name="Roine E."/>
            <person name="Hendrix R.W."/>
        </authorList>
    </citation>
    <scope>NUCLEOTIDE SEQUENCE [LARGE SCALE GENOMIC DNA]</scope>
</reference>
<evidence type="ECO:0000313" key="2">
    <source>
        <dbReference type="EMBL" id="AGM11852.1"/>
    </source>
</evidence>
<sequence>MPGDDEAALREQVAALEQEVQTLKQRLENQPSPDTVKWLVAQVQQGGGAGQPVDPEAMTTVERYAQMPLGERADTLGASDLRATLIFENWSDWAQRGPYGDEAITTRQTRPATLRVLLREADPTVDASAGEDLHRQQVYRAMRALHRLTGGAIVYDEQASSPDNTDSETYHALRLEAPGEMPTLPR</sequence>
<evidence type="ECO:0000313" key="3">
    <source>
        <dbReference type="Proteomes" id="UP000204143"/>
    </source>
</evidence>
<organism evidence="2 3">
    <name type="scientific">Haloarcula californiae tailed virus 2</name>
    <dbReference type="NCBI Taxonomy" id="1273747"/>
    <lineage>
        <taxon>Viruses</taxon>
        <taxon>Duplodnaviria</taxon>
        <taxon>Heunggongvirae</taxon>
        <taxon>Uroviricota</taxon>
        <taxon>Caudoviricetes</taxon>
        <taxon>Saparoviridae</taxon>
        <taxon>Samsavirus</taxon>
        <taxon>Samsavirus crystalli</taxon>
        <taxon>Samsavirus HCTV2</taxon>
    </lineage>
</organism>
<dbReference type="RefSeq" id="YP_008058448.1">
    <property type="nucleotide sequence ID" value="NC_021319.1"/>
</dbReference>
<dbReference type="GeneID" id="16193641"/>
<protein>
    <submittedName>
        <fullName evidence="2">Uncharacterized protein</fullName>
    </submittedName>
</protein>
<dbReference type="KEGG" id="vg:16193641"/>
<dbReference type="EMBL" id="KC292028">
    <property type="protein sequence ID" value="AGM11852.1"/>
    <property type="molecule type" value="Genomic_DNA"/>
</dbReference>
<proteinExistence type="predicted"/>